<gene>
    <name evidence="1" type="ORF">J3U87_16855</name>
</gene>
<dbReference type="KEGG" id="scor:J3U87_16855"/>
<reference evidence="1" key="1">
    <citation type="submission" date="2021-03" db="EMBL/GenBank/DDBJ databases">
        <title>Acanthopleuribacteraceae sp. M133.</title>
        <authorList>
            <person name="Wang G."/>
        </authorList>
    </citation>
    <scope>NUCLEOTIDE SEQUENCE</scope>
    <source>
        <strain evidence="1">M133</strain>
    </source>
</reference>
<accession>A0A8A4TXQ8</accession>
<sequence>MDLINFERIISNRAASDRTGEPFTRCSTCEGHLGPSDLFIIAKAYHKGKCAIETVQCVTCQMESRGYASEQSTENIMLYSGRRFNQFMNDPIQRKMYHIEDPSCLISGEELALSDTFEMYCFNVPGSNLDDTNFLFVGPTAIEQMSELLSEETRRSWGRRVEEMSPDAPEIIISPVFM</sequence>
<keyword evidence="2" id="KW-1185">Reference proteome</keyword>
<proteinExistence type="predicted"/>
<evidence type="ECO:0000313" key="1">
    <source>
        <dbReference type="EMBL" id="QTD54117.1"/>
    </source>
</evidence>
<evidence type="ECO:0000313" key="2">
    <source>
        <dbReference type="Proteomes" id="UP000663929"/>
    </source>
</evidence>
<dbReference type="RefSeq" id="WP_237384216.1">
    <property type="nucleotide sequence ID" value="NZ_CP071793.1"/>
</dbReference>
<dbReference type="Proteomes" id="UP000663929">
    <property type="component" value="Chromosome"/>
</dbReference>
<organism evidence="1 2">
    <name type="scientific">Sulfidibacter corallicola</name>
    <dbReference type="NCBI Taxonomy" id="2818388"/>
    <lineage>
        <taxon>Bacteria</taxon>
        <taxon>Pseudomonadati</taxon>
        <taxon>Acidobacteriota</taxon>
        <taxon>Holophagae</taxon>
        <taxon>Acanthopleuribacterales</taxon>
        <taxon>Acanthopleuribacteraceae</taxon>
        <taxon>Sulfidibacter</taxon>
    </lineage>
</organism>
<dbReference type="AlphaFoldDB" id="A0A8A4TXQ8"/>
<name>A0A8A4TXQ8_SULCO</name>
<protein>
    <submittedName>
        <fullName evidence="1">Uncharacterized protein</fullName>
    </submittedName>
</protein>
<dbReference type="EMBL" id="CP071793">
    <property type="protein sequence ID" value="QTD54117.1"/>
    <property type="molecule type" value="Genomic_DNA"/>
</dbReference>